<dbReference type="PANTHER" id="PTHR43355">
    <property type="entry name" value="FLAVIN REDUCTASE (NADPH)"/>
    <property type="match status" value="1"/>
</dbReference>
<dbReference type="Gene3D" id="3.40.50.720">
    <property type="entry name" value="NAD(P)-binding Rossmann-like Domain"/>
    <property type="match status" value="1"/>
</dbReference>
<comment type="similarity">
    <text evidence="1">Belongs to the avfA family.</text>
</comment>
<gene>
    <name evidence="4" type="ORF">F5891DRAFT_1180017</name>
</gene>
<dbReference type="GeneID" id="64660161"/>
<proteinExistence type="inferred from homology"/>
<comment type="caution">
    <text evidence="4">The sequence shown here is derived from an EMBL/GenBank/DDBJ whole genome shotgun (WGS) entry which is preliminary data.</text>
</comment>
<evidence type="ECO:0000256" key="2">
    <source>
        <dbReference type="SAM" id="MobiDB-lite"/>
    </source>
</evidence>
<feature type="domain" description="NAD(P)-binding" evidence="3">
    <location>
        <begin position="54"/>
        <end position="254"/>
    </location>
</feature>
<name>A0AAD4ELP9_9AGAM</name>
<accession>A0AAD4ELP9</accession>
<dbReference type="SUPFAM" id="SSF51735">
    <property type="entry name" value="NAD(P)-binding Rossmann-fold domains"/>
    <property type="match status" value="1"/>
</dbReference>
<evidence type="ECO:0000313" key="5">
    <source>
        <dbReference type="Proteomes" id="UP001195769"/>
    </source>
</evidence>
<evidence type="ECO:0000259" key="3">
    <source>
        <dbReference type="Pfam" id="PF13460"/>
    </source>
</evidence>
<dbReference type="EMBL" id="JABBWK010000001">
    <property type="protein sequence ID" value="KAG1908497.1"/>
    <property type="molecule type" value="Genomic_DNA"/>
</dbReference>
<evidence type="ECO:0000313" key="4">
    <source>
        <dbReference type="EMBL" id="KAG1908497.1"/>
    </source>
</evidence>
<sequence>MSMMRWSCGDDTPTPQWSSLGRPTKIVPPTHFHNYPHHSEPSCRKPIMRVLILGATGAAGVLLIQEALAGSHTVVVYARSPDKLAEEIRHDPRVTVHKGELDDREALSSAIMGVDAVLSALGPSVSRGPMHPKGTPLARAYSLIIELMIGHRVRRLLALGTPSITDPSDKFSLRMSIIVNGVATLARTAYEDVVAIGETIRTQGNDLDWTIVRVPLLSGANDKNLVVGYVGDGKTGIWVTRAGFASFVVQELEQNEWVKKAPLITLP</sequence>
<dbReference type="RefSeq" id="XP_041234072.1">
    <property type="nucleotide sequence ID" value="XM_041365863.1"/>
</dbReference>
<dbReference type="Pfam" id="PF13460">
    <property type="entry name" value="NAD_binding_10"/>
    <property type="match status" value="1"/>
</dbReference>
<dbReference type="PANTHER" id="PTHR43355:SF2">
    <property type="entry name" value="FLAVIN REDUCTASE (NADPH)"/>
    <property type="match status" value="1"/>
</dbReference>
<dbReference type="InterPro" id="IPR051606">
    <property type="entry name" value="Polyketide_Oxido-like"/>
</dbReference>
<dbReference type="Proteomes" id="UP001195769">
    <property type="component" value="Unassembled WGS sequence"/>
</dbReference>
<evidence type="ECO:0000256" key="1">
    <source>
        <dbReference type="ARBA" id="ARBA00038376"/>
    </source>
</evidence>
<dbReference type="AlphaFoldDB" id="A0AAD4ELP9"/>
<organism evidence="4 5">
    <name type="scientific">Suillus fuscotomentosus</name>
    <dbReference type="NCBI Taxonomy" id="1912939"/>
    <lineage>
        <taxon>Eukaryota</taxon>
        <taxon>Fungi</taxon>
        <taxon>Dikarya</taxon>
        <taxon>Basidiomycota</taxon>
        <taxon>Agaricomycotina</taxon>
        <taxon>Agaricomycetes</taxon>
        <taxon>Agaricomycetidae</taxon>
        <taxon>Boletales</taxon>
        <taxon>Suillineae</taxon>
        <taxon>Suillaceae</taxon>
        <taxon>Suillus</taxon>
    </lineage>
</organism>
<keyword evidence="5" id="KW-1185">Reference proteome</keyword>
<dbReference type="GO" id="GO:0016646">
    <property type="term" value="F:oxidoreductase activity, acting on the CH-NH group of donors, NAD or NADP as acceptor"/>
    <property type="evidence" value="ECO:0007669"/>
    <property type="project" value="TreeGrafter"/>
</dbReference>
<feature type="region of interest" description="Disordered" evidence="2">
    <location>
        <begin position="1"/>
        <end position="23"/>
    </location>
</feature>
<dbReference type="InterPro" id="IPR016040">
    <property type="entry name" value="NAD(P)-bd_dom"/>
</dbReference>
<dbReference type="InterPro" id="IPR036291">
    <property type="entry name" value="NAD(P)-bd_dom_sf"/>
</dbReference>
<protein>
    <submittedName>
        <fullName evidence="4">NAD-P-binding protein</fullName>
    </submittedName>
</protein>
<reference evidence="4" key="1">
    <citation type="journal article" date="2020" name="New Phytol.">
        <title>Comparative genomics reveals dynamic genome evolution in host specialist ectomycorrhizal fungi.</title>
        <authorList>
            <person name="Lofgren L.A."/>
            <person name="Nguyen N.H."/>
            <person name="Vilgalys R."/>
            <person name="Ruytinx J."/>
            <person name="Liao H.L."/>
            <person name="Branco S."/>
            <person name="Kuo A."/>
            <person name="LaButti K."/>
            <person name="Lipzen A."/>
            <person name="Andreopoulos W."/>
            <person name="Pangilinan J."/>
            <person name="Riley R."/>
            <person name="Hundley H."/>
            <person name="Na H."/>
            <person name="Barry K."/>
            <person name="Grigoriev I.V."/>
            <person name="Stajich J.E."/>
            <person name="Kennedy P.G."/>
        </authorList>
    </citation>
    <scope>NUCLEOTIDE SEQUENCE</scope>
    <source>
        <strain evidence="4">FC203</strain>
    </source>
</reference>